<comment type="caution">
    <text evidence="5">The sequence shown here is derived from an EMBL/GenBank/DDBJ whole genome shotgun (WGS) entry which is preliminary data.</text>
</comment>
<gene>
    <name evidence="5" type="primary">ANKHD1_1</name>
    <name evidence="5" type="ORF">LARI1_G005174</name>
</gene>
<feature type="repeat" description="ANK" evidence="2">
    <location>
        <begin position="931"/>
        <end position="963"/>
    </location>
</feature>
<evidence type="ECO:0000256" key="2">
    <source>
        <dbReference type="PROSITE-ProRule" id="PRU00023"/>
    </source>
</evidence>
<evidence type="ECO:0000313" key="6">
    <source>
        <dbReference type="Proteomes" id="UP000469559"/>
    </source>
</evidence>
<dbReference type="PROSITE" id="PS50297">
    <property type="entry name" value="ANK_REP_REGION"/>
    <property type="match status" value="4"/>
</dbReference>
<organism evidence="5 6">
    <name type="scientific">Lachnellula arida</name>
    <dbReference type="NCBI Taxonomy" id="1316785"/>
    <lineage>
        <taxon>Eukaryota</taxon>
        <taxon>Fungi</taxon>
        <taxon>Dikarya</taxon>
        <taxon>Ascomycota</taxon>
        <taxon>Pezizomycotina</taxon>
        <taxon>Leotiomycetes</taxon>
        <taxon>Helotiales</taxon>
        <taxon>Lachnaceae</taxon>
        <taxon>Lachnellula</taxon>
    </lineage>
</organism>
<dbReference type="InterPro" id="IPR027417">
    <property type="entry name" value="P-loop_NTPase"/>
</dbReference>
<feature type="domain" description="Nephrocystin 3-like N-terminal" evidence="4">
    <location>
        <begin position="358"/>
        <end position="534"/>
    </location>
</feature>
<dbReference type="SMART" id="SM00248">
    <property type="entry name" value="ANK"/>
    <property type="match status" value="4"/>
</dbReference>
<dbReference type="PANTHER" id="PTHR10039:SF15">
    <property type="entry name" value="NACHT DOMAIN-CONTAINING PROTEIN"/>
    <property type="match status" value="1"/>
</dbReference>
<dbReference type="EMBL" id="QGMF01000278">
    <property type="protein sequence ID" value="TVY17208.1"/>
    <property type="molecule type" value="Genomic_DNA"/>
</dbReference>
<accession>A0A8T9BBI0</accession>
<keyword evidence="6" id="KW-1185">Reference proteome</keyword>
<sequence length="1013" mass="113368">MDKQDKHSWLGSKIAQIFRNRGADSAKNASSPQITPPETSLSVERPATGQKTETKTTGWNIEVEAVATNDDSIQPKPQRIERVTLPPLIDEVHPNPRVSKAREKLQESTEQLEASLVIYARKFEGRLPFEDADVKNILANGSQSSPLSGDDFGRFIDQVLSDQKTDTGSVRGRVAACMSKVYPIATLALGIVSLAADAAGFLPLKITANGLTQVISLASKEHSRSEDIISALDNLSSHQSFFEDLRDIGAEELPTSVQEHATLLLAAIAGYLRLSLDFLQSHYVGKIVKVIGKDDVGEAQKAVDLGIADLDRAVVRETYLLGKRREQREKLENARNSLSRLNFRDKHDDVWKRRLGETGEWILSEPGFLKWIDGTIQSIWCTGLPGAGKTFVFSTIVDYITSKEGRGHWKADLKIGVAYIYCSYNDQRAQTLDALLSSVIQQLISSCPTPSQTSDPLLKRSLAFQEYHMHEGHSPVTSDYIQLLGEVVGELGRAYVLVDALDECSEVDHSGSNTRATLISVLLNLPIQLLVTSRQLESIRDLFPSTLELPIRPDRRDIQSYIKWRISDPVYGSRKLLRLTQSHEGLQDHIIDEIFLKYSQIFNLVRLQMDHIRDLSTVGELRAALSALPMREGDFYGQSIMRIRDNSAQRERAMNVLSWVLRARRPMKLHEIIHAVAILPDQASVTSYLDFVPPLEDLVDSCEGLVLINHESETMTFAHPTIKEYLEKTSRSSFDIDPEITISQACLTYLLFEEMKDLTTSSIFENESSKYPLLDYSSTHWSTHVHGKPEQVYIEIIMRLLHQHSRSGSVLPGLRDPDYEDPMWDYGPFDIMRDGLWMASALGLDDAVARLIKMGAEIETDSGNQGRTALHLAAERRYFDIAKMLLEAGADIEANSKYGRTALHFAAYNNDAALTKYLLDAGANIQARGKHEESPLHICAMRGFLETARVLLEANADIEAKAEEGATPLLIACSEDQTEMVRFLLKAGAKTDFRKGWKLREKFPEFFEGEPSD</sequence>
<keyword evidence="1" id="KW-0677">Repeat</keyword>
<dbReference type="InterPro" id="IPR002110">
    <property type="entry name" value="Ankyrin_rpt"/>
</dbReference>
<evidence type="ECO:0000256" key="3">
    <source>
        <dbReference type="SAM" id="MobiDB-lite"/>
    </source>
</evidence>
<name>A0A8T9BBI0_9HELO</name>
<dbReference type="Gene3D" id="3.40.50.300">
    <property type="entry name" value="P-loop containing nucleotide triphosphate hydrolases"/>
    <property type="match status" value="1"/>
</dbReference>
<dbReference type="PANTHER" id="PTHR10039">
    <property type="entry name" value="AMELOGENIN"/>
    <property type="match status" value="1"/>
</dbReference>
<feature type="repeat" description="ANK" evidence="2">
    <location>
        <begin position="898"/>
        <end position="930"/>
    </location>
</feature>
<evidence type="ECO:0000259" key="4">
    <source>
        <dbReference type="Pfam" id="PF24883"/>
    </source>
</evidence>
<proteinExistence type="predicted"/>
<feature type="repeat" description="ANK" evidence="2">
    <location>
        <begin position="865"/>
        <end position="897"/>
    </location>
</feature>
<dbReference type="Gene3D" id="1.25.40.20">
    <property type="entry name" value="Ankyrin repeat-containing domain"/>
    <property type="match status" value="2"/>
</dbReference>
<dbReference type="Pfam" id="PF12796">
    <property type="entry name" value="Ank_2"/>
    <property type="match status" value="2"/>
</dbReference>
<evidence type="ECO:0000256" key="1">
    <source>
        <dbReference type="ARBA" id="ARBA00022737"/>
    </source>
</evidence>
<feature type="compositionally biased region" description="Polar residues" evidence="3">
    <location>
        <begin position="27"/>
        <end position="42"/>
    </location>
</feature>
<reference evidence="5 6" key="1">
    <citation type="submission" date="2018-05" db="EMBL/GenBank/DDBJ databases">
        <title>Whole genome sequencing for identification of molecular markers to develop diagnostic detection tools for the regulated plant pathogen Lachnellula willkommii.</title>
        <authorList>
            <person name="Giroux E."/>
            <person name="Bilodeau G."/>
        </authorList>
    </citation>
    <scope>NUCLEOTIDE SEQUENCE [LARGE SCALE GENOMIC DNA]</scope>
    <source>
        <strain evidence="5 6">CBS 203.66</strain>
    </source>
</reference>
<feature type="region of interest" description="Disordered" evidence="3">
    <location>
        <begin position="20"/>
        <end position="56"/>
    </location>
</feature>
<dbReference type="PROSITE" id="PS50088">
    <property type="entry name" value="ANK_REPEAT"/>
    <property type="match status" value="4"/>
</dbReference>
<protein>
    <submittedName>
        <fullName evidence="5">Ankyrin repeat and KH domain-containing protein</fullName>
    </submittedName>
</protein>
<dbReference type="InterPro" id="IPR036770">
    <property type="entry name" value="Ankyrin_rpt-contain_sf"/>
</dbReference>
<keyword evidence="2" id="KW-0040">ANK repeat</keyword>
<feature type="repeat" description="ANK" evidence="2">
    <location>
        <begin position="964"/>
        <end position="996"/>
    </location>
</feature>
<evidence type="ECO:0000313" key="5">
    <source>
        <dbReference type="EMBL" id="TVY17208.1"/>
    </source>
</evidence>
<dbReference type="InterPro" id="IPR056884">
    <property type="entry name" value="NPHP3-like_N"/>
</dbReference>
<dbReference type="AlphaFoldDB" id="A0A8T9BBI0"/>
<dbReference type="Proteomes" id="UP000469559">
    <property type="component" value="Unassembled WGS sequence"/>
</dbReference>
<dbReference type="OrthoDB" id="539213at2759"/>
<dbReference type="Pfam" id="PF24883">
    <property type="entry name" value="NPHP3_N"/>
    <property type="match status" value="1"/>
</dbReference>
<dbReference type="SUPFAM" id="SSF48403">
    <property type="entry name" value="Ankyrin repeat"/>
    <property type="match status" value="1"/>
</dbReference>